<protein>
    <submittedName>
        <fullName evidence="1">Uncharacterized protein</fullName>
    </submittedName>
</protein>
<comment type="caution">
    <text evidence="1">The sequence shown here is derived from an EMBL/GenBank/DDBJ whole genome shotgun (WGS) entry which is preliminary data.</text>
</comment>
<evidence type="ECO:0000313" key="2">
    <source>
        <dbReference type="Proteomes" id="UP001500420"/>
    </source>
</evidence>
<dbReference type="EMBL" id="BAAADV010000001">
    <property type="protein sequence ID" value="GAA0663750.1"/>
    <property type="molecule type" value="Genomic_DNA"/>
</dbReference>
<dbReference type="AlphaFoldDB" id="A0AAV3T5Z7"/>
<reference evidence="1 2" key="1">
    <citation type="journal article" date="2019" name="Int. J. Syst. Evol. Microbiol.">
        <title>The Global Catalogue of Microorganisms (GCM) 10K type strain sequencing project: providing services to taxonomists for standard genome sequencing and annotation.</title>
        <authorList>
            <consortium name="The Broad Institute Genomics Platform"/>
            <consortium name="The Broad Institute Genome Sequencing Center for Infectious Disease"/>
            <person name="Wu L."/>
            <person name="Ma J."/>
        </authorList>
    </citation>
    <scope>NUCLEOTIDE SEQUENCE [LARGE SCALE GENOMIC DNA]</scope>
    <source>
        <strain evidence="1 2">JCM 16328</strain>
    </source>
</reference>
<keyword evidence="2" id="KW-1185">Reference proteome</keyword>
<evidence type="ECO:0000313" key="1">
    <source>
        <dbReference type="EMBL" id="GAA0663750.1"/>
    </source>
</evidence>
<organism evidence="1 2">
    <name type="scientific">Natronoarchaeum mannanilyticum</name>
    <dbReference type="NCBI Taxonomy" id="926360"/>
    <lineage>
        <taxon>Archaea</taxon>
        <taxon>Methanobacteriati</taxon>
        <taxon>Methanobacteriota</taxon>
        <taxon>Stenosarchaea group</taxon>
        <taxon>Halobacteria</taxon>
        <taxon>Halobacteriales</taxon>
        <taxon>Natronoarchaeaceae</taxon>
    </lineage>
</organism>
<proteinExistence type="predicted"/>
<gene>
    <name evidence="1" type="ORF">GCM10009020_05610</name>
</gene>
<sequence>MGGGEDEYVLRGQKISILQMLQGRSVYESEDADPCPVESIIQCYSWKDEYNEENMREMIESLHQDPSSPLNYCNEEETHIILNNPRVTKTFINTLKEKQRTR</sequence>
<name>A0AAV3T5Z7_9EURY</name>
<dbReference type="RefSeq" id="WP_343772330.1">
    <property type="nucleotide sequence ID" value="NZ_BAAADV010000001.1"/>
</dbReference>
<accession>A0AAV3T5Z7</accession>
<dbReference type="Proteomes" id="UP001500420">
    <property type="component" value="Unassembled WGS sequence"/>
</dbReference>